<evidence type="ECO:0000313" key="2">
    <source>
        <dbReference type="EMBL" id="CAE6999975.1"/>
    </source>
</evidence>
<reference evidence="2" key="1">
    <citation type="submission" date="2021-02" db="EMBL/GenBank/DDBJ databases">
        <authorList>
            <person name="Syme A R."/>
            <person name="Syme A R."/>
            <person name="Moolhuijzen P."/>
        </authorList>
    </citation>
    <scope>NUCLEOTIDE SEQUENCE</scope>
    <source>
        <strain evidence="2">W1-1</strain>
    </source>
</reference>
<accession>A0A6S6VR93</accession>
<feature type="region of interest" description="Disordered" evidence="1">
    <location>
        <begin position="138"/>
        <end position="191"/>
    </location>
</feature>
<feature type="compositionally biased region" description="Basic and acidic residues" evidence="1">
    <location>
        <begin position="144"/>
        <end position="168"/>
    </location>
</feature>
<evidence type="ECO:0000256" key="1">
    <source>
        <dbReference type="SAM" id="MobiDB-lite"/>
    </source>
</evidence>
<gene>
    <name evidence="2" type="ORF">PTTW11_00983</name>
</gene>
<organism evidence="2 3">
    <name type="scientific">Pyrenophora teres f. teres</name>
    <dbReference type="NCBI Taxonomy" id="97479"/>
    <lineage>
        <taxon>Eukaryota</taxon>
        <taxon>Fungi</taxon>
        <taxon>Dikarya</taxon>
        <taxon>Ascomycota</taxon>
        <taxon>Pezizomycotina</taxon>
        <taxon>Dothideomycetes</taxon>
        <taxon>Pleosporomycetidae</taxon>
        <taxon>Pleosporales</taxon>
        <taxon>Pleosporineae</taxon>
        <taxon>Pleosporaceae</taxon>
        <taxon>Pyrenophora</taxon>
    </lineage>
</organism>
<dbReference type="AlphaFoldDB" id="A0A6S6VR93"/>
<proteinExistence type="predicted"/>
<feature type="region of interest" description="Disordered" evidence="1">
    <location>
        <begin position="99"/>
        <end position="118"/>
    </location>
</feature>
<evidence type="ECO:0000313" key="3">
    <source>
        <dbReference type="Proteomes" id="UP000472372"/>
    </source>
</evidence>
<dbReference type="Proteomes" id="UP000472372">
    <property type="component" value="Chromosome 1"/>
</dbReference>
<name>A0A6S6VR93_9PLEO</name>
<protein>
    <submittedName>
        <fullName evidence="2">Uncharacterized protein</fullName>
    </submittedName>
</protein>
<sequence>MTLRMDLAILCRDLDELLYDLKMLRHDLELIQNNAEEKLNPTSTLRAIKYGSNSILKKAALSKARQSNVAFKTLYHSVTKAYLNVARFRNAGVLKTQVETPPARPLPAPTYAPSATTTSEHNLNYLDLAVREHNLATLRTSSKTKQDNTKQDNNGEHDKAKDGRDEKSSQTTSTPGDTTKKTTECLNSKTAATRPTQKAHCRFGTHRTLNCSKDKVELKECCFHKTSKGKDKKDDACVCRCKPAQNK</sequence>
<dbReference type="EMBL" id="HG992977">
    <property type="protein sequence ID" value="CAE6999975.1"/>
    <property type="molecule type" value="Genomic_DNA"/>
</dbReference>